<dbReference type="InterPro" id="IPR002201">
    <property type="entry name" value="Glyco_trans_9"/>
</dbReference>
<dbReference type="OrthoDB" id="9807356at2"/>
<dbReference type="PANTHER" id="PTHR30160">
    <property type="entry name" value="TETRAACYLDISACCHARIDE 4'-KINASE-RELATED"/>
    <property type="match status" value="1"/>
</dbReference>
<dbReference type="Gene3D" id="3.40.50.2000">
    <property type="entry name" value="Glycogen Phosphorylase B"/>
    <property type="match status" value="2"/>
</dbReference>
<dbReference type="GO" id="GO:0005829">
    <property type="term" value="C:cytosol"/>
    <property type="evidence" value="ECO:0007669"/>
    <property type="project" value="TreeGrafter"/>
</dbReference>
<dbReference type="STRING" id="1070870.SAMN05444351_1325"/>
<evidence type="ECO:0000313" key="4">
    <source>
        <dbReference type="Proteomes" id="UP000184471"/>
    </source>
</evidence>
<name>A0A1M5FNP7_9ACTN</name>
<dbReference type="Pfam" id="PF01075">
    <property type="entry name" value="Glyco_transf_9"/>
    <property type="match status" value="1"/>
</dbReference>
<reference evidence="3 4" key="1">
    <citation type="submission" date="2016-11" db="EMBL/GenBank/DDBJ databases">
        <authorList>
            <person name="Jaros S."/>
            <person name="Januszkiewicz K."/>
            <person name="Wedrychowicz H."/>
        </authorList>
    </citation>
    <scope>NUCLEOTIDE SEQUENCE [LARGE SCALE GENOMIC DNA]</scope>
    <source>
        <strain evidence="3 4">DSM 45408</strain>
    </source>
</reference>
<accession>A0A1M5FNP7</accession>
<sequence>MRRSSPAPPAAGGAPVPGVTRIAVLRANFLGDLVLTLPALEALRAAYPDAEVTYLGAPWHPGLLEGRPGPWDRVVVVPPWPGVRDEPGADRGSLAVRRFLAEQRAEGYDLALQLHGGGGNSNPLVAALGARVTAGARDTGAPPLDRWLPYAHDQHEVLRCLDVVGLVGAAPVTLEPRLALTPGDAAAAAAVLPAGPAPLVVLHAGAQDPRRRWPPGCFAALADALTDAGARVVLVGSGDDDRRAADAIRAASSAPLLDLVGALSLPALAGVLARCRLVVANDSGPRHLAAAVGTATVGVFLERNLLNAGPLTRARHRVAVSARTDCPVCGTDQRVTRCGHDRSLVAGVSLETVRAAALDLLEDDGPAVSGPVQQPGRRAAR</sequence>
<dbReference type="EMBL" id="FQVX01000001">
    <property type="protein sequence ID" value="SHF93125.1"/>
    <property type="molecule type" value="Genomic_DNA"/>
</dbReference>
<evidence type="ECO:0000256" key="2">
    <source>
        <dbReference type="ARBA" id="ARBA00022679"/>
    </source>
</evidence>
<dbReference type="GO" id="GO:0009244">
    <property type="term" value="P:lipopolysaccharide core region biosynthetic process"/>
    <property type="evidence" value="ECO:0007669"/>
    <property type="project" value="TreeGrafter"/>
</dbReference>
<evidence type="ECO:0000256" key="1">
    <source>
        <dbReference type="ARBA" id="ARBA00022676"/>
    </source>
</evidence>
<dbReference type="CDD" id="cd03789">
    <property type="entry name" value="GT9_LPS_heptosyltransferase"/>
    <property type="match status" value="1"/>
</dbReference>
<evidence type="ECO:0000313" key="3">
    <source>
        <dbReference type="EMBL" id="SHF93125.1"/>
    </source>
</evidence>
<dbReference type="RefSeq" id="WP_139252832.1">
    <property type="nucleotide sequence ID" value="NZ_FQVX01000001.1"/>
</dbReference>
<dbReference type="Proteomes" id="UP000184471">
    <property type="component" value="Unassembled WGS sequence"/>
</dbReference>
<protein>
    <submittedName>
        <fullName evidence="3">ADP-heptose:LPS heptosyltransferase</fullName>
    </submittedName>
</protein>
<keyword evidence="1" id="KW-0328">Glycosyltransferase</keyword>
<organism evidence="3 4">
    <name type="scientific">Geodermatophilus nigrescens</name>
    <dbReference type="NCBI Taxonomy" id="1070870"/>
    <lineage>
        <taxon>Bacteria</taxon>
        <taxon>Bacillati</taxon>
        <taxon>Actinomycetota</taxon>
        <taxon>Actinomycetes</taxon>
        <taxon>Geodermatophilales</taxon>
        <taxon>Geodermatophilaceae</taxon>
        <taxon>Geodermatophilus</taxon>
    </lineage>
</organism>
<proteinExistence type="predicted"/>
<dbReference type="AlphaFoldDB" id="A0A1M5FNP7"/>
<dbReference type="SUPFAM" id="SSF53756">
    <property type="entry name" value="UDP-Glycosyltransferase/glycogen phosphorylase"/>
    <property type="match status" value="1"/>
</dbReference>
<keyword evidence="4" id="KW-1185">Reference proteome</keyword>
<gene>
    <name evidence="3" type="ORF">SAMN05444351_1325</name>
</gene>
<dbReference type="PANTHER" id="PTHR30160:SF1">
    <property type="entry name" value="LIPOPOLYSACCHARIDE 1,2-N-ACETYLGLUCOSAMINETRANSFERASE-RELATED"/>
    <property type="match status" value="1"/>
</dbReference>
<dbReference type="InterPro" id="IPR051199">
    <property type="entry name" value="LPS_LOS_Heptosyltrfase"/>
</dbReference>
<dbReference type="GO" id="GO:0008713">
    <property type="term" value="F:ADP-heptose-lipopolysaccharide heptosyltransferase activity"/>
    <property type="evidence" value="ECO:0007669"/>
    <property type="project" value="TreeGrafter"/>
</dbReference>
<keyword evidence="2 3" id="KW-0808">Transferase</keyword>